<feature type="chain" id="PRO_5011775332" description="Copper(I)-binding protein" evidence="1">
    <location>
        <begin position="30"/>
        <end position="174"/>
    </location>
</feature>
<sequence>MLLRRKIALAVCATAITAPVLSSCGFNYATDQPYDPAAGTNNRDARVDVLAAVVVAGQDDRGTLVAGLANNDDEPISLTSVVGEGLTAEFDPIEVPASGYVNLADEEVHVEGSFAAGDVLKLSLDLDNGESVALEVPVVTNCDEFAGFDTSTGEGAESEDPAYSCEYAEHEGGH</sequence>
<protein>
    <recommendedName>
        <fullName evidence="4">Copper(I)-binding protein</fullName>
    </recommendedName>
</protein>
<dbReference type="SUPFAM" id="SSF110087">
    <property type="entry name" value="DR1885-like metal-binding protein"/>
    <property type="match status" value="1"/>
</dbReference>
<feature type="signal peptide" evidence="1">
    <location>
        <begin position="1"/>
        <end position="29"/>
    </location>
</feature>
<name>A0A1G7ARD6_9ACTN</name>
<dbReference type="Proteomes" id="UP000199034">
    <property type="component" value="Unassembled WGS sequence"/>
</dbReference>
<evidence type="ECO:0000256" key="1">
    <source>
        <dbReference type="SAM" id="SignalP"/>
    </source>
</evidence>
<reference evidence="2 3" key="1">
    <citation type="submission" date="2016-10" db="EMBL/GenBank/DDBJ databases">
        <authorList>
            <person name="de Groot N.N."/>
        </authorList>
    </citation>
    <scope>NUCLEOTIDE SEQUENCE [LARGE SCALE GENOMIC DNA]</scope>
    <source>
        <strain evidence="2 3">CGMCC 4.6858</strain>
    </source>
</reference>
<organism evidence="2 3">
    <name type="scientific">Nocardioides lianchengensis</name>
    <dbReference type="NCBI Taxonomy" id="1045774"/>
    <lineage>
        <taxon>Bacteria</taxon>
        <taxon>Bacillati</taxon>
        <taxon>Actinomycetota</taxon>
        <taxon>Actinomycetes</taxon>
        <taxon>Propionibacteriales</taxon>
        <taxon>Nocardioidaceae</taxon>
        <taxon>Nocardioides</taxon>
    </lineage>
</organism>
<gene>
    <name evidence="2" type="ORF">SAMN05421872_11643</name>
</gene>
<evidence type="ECO:0008006" key="4">
    <source>
        <dbReference type="Google" id="ProtNLM"/>
    </source>
</evidence>
<keyword evidence="1" id="KW-0732">Signal</keyword>
<evidence type="ECO:0000313" key="3">
    <source>
        <dbReference type="Proteomes" id="UP000199034"/>
    </source>
</evidence>
<dbReference type="AlphaFoldDB" id="A0A1G7ARD6"/>
<dbReference type="STRING" id="1045774.SAMN05421872_11643"/>
<dbReference type="EMBL" id="FMZM01000016">
    <property type="protein sequence ID" value="SDE17351.1"/>
    <property type="molecule type" value="Genomic_DNA"/>
</dbReference>
<accession>A0A1G7ARD6</accession>
<evidence type="ECO:0000313" key="2">
    <source>
        <dbReference type="EMBL" id="SDE17351.1"/>
    </source>
</evidence>
<proteinExistence type="predicted"/>
<dbReference type="InterPro" id="IPR036182">
    <property type="entry name" value="PCuAC_sf"/>
</dbReference>
<dbReference type="PROSITE" id="PS51257">
    <property type="entry name" value="PROKAR_LIPOPROTEIN"/>
    <property type="match status" value="1"/>
</dbReference>
<keyword evidence="3" id="KW-1185">Reference proteome</keyword>